<reference evidence="9" key="2">
    <citation type="submission" date="2020-04" db="EMBL/GenBank/DDBJ databases">
        <authorList>
            <consortium name="NCBI Genome Project"/>
        </authorList>
    </citation>
    <scope>NUCLEOTIDE SEQUENCE</scope>
    <source>
        <strain evidence="9">CBS 781.70</strain>
    </source>
</reference>
<sequence length="246" mass="26544">ADVSINVVSSASESERRISPAWTLAQFKTRLEPITGIPSGSQKLELRSDVASVELSAPDDDAVMLAAFPLREYNEIYVHDLRPPSARPNYTDLSAVEKYIMPEDTYASLSDSVLRYKQTNKLGRFAPTDPSTAGPSPAGPSPADLHAASIQDRNITVGARCFVGGDEARRGTVKFVGAVPQLPGPEGAPWVGVELDEPTGKNDGRVAGKRYFDCGEKRGAFARGDRITVGDYPELGLDFGEEMEEI</sequence>
<dbReference type="GO" id="GO:0005634">
    <property type="term" value="C:nucleus"/>
    <property type="evidence" value="ECO:0007669"/>
    <property type="project" value="TreeGrafter"/>
</dbReference>
<dbReference type="GO" id="GO:0007023">
    <property type="term" value="P:post-chaperonin tubulin folding pathway"/>
    <property type="evidence" value="ECO:0007669"/>
    <property type="project" value="InterPro"/>
</dbReference>
<dbReference type="PROSITE" id="PS50245">
    <property type="entry name" value="CAP_GLY_2"/>
    <property type="match status" value="1"/>
</dbReference>
<dbReference type="GO" id="GO:0005938">
    <property type="term" value="C:cell cortex"/>
    <property type="evidence" value="ECO:0007669"/>
    <property type="project" value="TreeGrafter"/>
</dbReference>
<dbReference type="GeneID" id="54416369"/>
<dbReference type="OrthoDB" id="5295208at2759"/>
<dbReference type="SUPFAM" id="SSF74924">
    <property type="entry name" value="Cap-Gly domain"/>
    <property type="match status" value="1"/>
</dbReference>
<dbReference type="Gene3D" id="2.30.30.190">
    <property type="entry name" value="CAP Gly-rich-like domain"/>
    <property type="match status" value="1"/>
</dbReference>
<proteinExistence type="inferred from homology"/>
<dbReference type="GO" id="GO:0007021">
    <property type="term" value="P:tubulin complex assembly"/>
    <property type="evidence" value="ECO:0007669"/>
    <property type="project" value="InterPro"/>
</dbReference>
<evidence type="ECO:0000256" key="5">
    <source>
        <dbReference type="SAM" id="MobiDB-lite"/>
    </source>
</evidence>
<organism evidence="7">
    <name type="scientific">Eremomyces bilateralis CBS 781.70</name>
    <dbReference type="NCBI Taxonomy" id="1392243"/>
    <lineage>
        <taxon>Eukaryota</taxon>
        <taxon>Fungi</taxon>
        <taxon>Dikarya</taxon>
        <taxon>Ascomycota</taxon>
        <taxon>Pezizomycotina</taxon>
        <taxon>Dothideomycetes</taxon>
        <taxon>Dothideomycetes incertae sedis</taxon>
        <taxon>Eremomycetales</taxon>
        <taxon>Eremomycetaceae</taxon>
        <taxon>Eremomyces</taxon>
    </lineage>
</organism>
<feature type="region of interest" description="Disordered" evidence="5">
    <location>
        <begin position="123"/>
        <end position="145"/>
    </location>
</feature>
<dbReference type="CDD" id="cd01789">
    <property type="entry name" value="Ubl_TBCB"/>
    <property type="match status" value="1"/>
</dbReference>
<evidence type="ECO:0000313" key="7">
    <source>
        <dbReference type="EMBL" id="KAF1811051.1"/>
    </source>
</evidence>
<evidence type="ECO:0000256" key="4">
    <source>
        <dbReference type="ARBA" id="ARBA00025779"/>
    </source>
</evidence>
<dbReference type="SUPFAM" id="SSF54236">
    <property type="entry name" value="Ubiquitin-like"/>
    <property type="match status" value="1"/>
</dbReference>
<name>A0A6G1FZD6_9PEZI</name>
<dbReference type="AlphaFoldDB" id="A0A6G1FZD6"/>
<keyword evidence="2" id="KW-0963">Cytoplasm</keyword>
<dbReference type="GO" id="GO:0051010">
    <property type="term" value="F:microtubule plus-end binding"/>
    <property type="evidence" value="ECO:0007669"/>
    <property type="project" value="TreeGrafter"/>
</dbReference>
<evidence type="ECO:0000313" key="9">
    <source>
        <dbReference type="RefSeq" id="XP_033532682.1"/>
    </source>
</evidence>
<reference evidence="7 9" key="1">
    <citation type="submission" date="2020-01" db="EMBL/GenBank/DDBJ databases">
        <authorList>
            <consortium name="DOE Joint Genome Institute"/>
            <person name="Haridas S."/>
            <person name="Albert R."/>
            <person name="Binder M."/>
            <person name="Bloem J."/>
            <person name="Labutti K."/>
            <person name="Salamov A."/>
            <person name="Andreopoulos B."/>
            <person name="Baker S.E."/>
            <person name="Barry K."/>
            <person name="Bills G."/>
            <person name="Bluhm B.H."/>
            <person name="Cannon C."/>
            <person name="Castanera R."/>
            <person name="Culley D.E."/>
            <person name="Daum C."/>
            <person name="Ezra D."/>
            <person name="Gonzalez J.B."/>
            <person name="Henrissat B."/>
            <person name="Kuo A."/>
            <person name="Liang C."/>
            <person name="Lipzen A."/>
            <person name="Lutzoni F."/>
            <person name="Magnuson J."/>
            <person name="Mondo S."/>
            <person name="Nolan M."/>
            <person name="Ohm R."/>
            <person name="Pangilinan J."/>
            <person name="Park H.-J."/>
            <person name="Ramirez L."/>
            <person name="Alfaro M."/>
            <person name="Sun H."/>
            <person name="Tritt A."/>
            <person name="Yoshinaga Y."/>
            <person name="Zwiers L.-H."/>
            <person name="Turgeon B.G."/>
            <person name="Goodwin S.B."/>
            <person name="Spatafora J.W."/>
            <person name="Crous P.W."/>
            <person name="Grigoriev I.V."/>
        </authorList>
    </citation>
    <scope>NUCLEOTIDE SEQUENCE</scope>
    <source>
        <strain evidence="7 9">CBS 781.70</strain>
    </source>
</reference>
<comment type="subcellular location">
    <subcellularLocation>
        <location evidence="1">Cytoplasm</location>
    </subcellularLocation>
</comment>
<feature type="non-terminal residue" evidence="7">
    <location>
        <position position="1"/>
    </location>
</feature>
<dbReference type="InterPro" id="IPR045172">
    <property type="entry name" value="TBCB_Ubl"/>
</dbReference>
<dbReference type="RefSeq" id="XP_033532682.1">
    <property type="nucleotide sequence ID" value="XM_033675799.1"/>
</dbReference>
<evidence type="ECO:0000256" key="3">
    <source>
        <dbReference type="ARBA" id="ARBA00023186"/>
    </source>
</evidence>
<evidence type="ECO:0000313" key="8">
    <source>
        <dbReference type="Proteomes" id="UP000504638"/>
    </source>
</evidence>
<dbReference type="PROSITE" id="PS00845">
    <property type="entry name" value="CAP_GLY_1"/>
    <property type="match status" value="1"/>
</dbReference>
<evidence type="ECO:0000256" key="1">
    <source>
        <dbReference type="ARBA" id="ARBA00004496"/>
    </source>
</evidence>
<dbReference type="Gene3D" id="3.10.20.90">
    <property type="entry name" value="Phosphatidylinositol 3-kinase Catalytic Subunit, Chain A, domain 1"/>
    <property type="match status" value="1"/>
</dbReference>
<dbReference type="SMART" id="SM01052">
    <property type="entry name" value="CAP_GLY"/>
    <property type="match status" value="1"/>
</dbReference>
<dbReference type="Proteomes" id="UP000504638">
    <property type="component" value="Unplaced"/>
</dbReference>
<dbReference type="InterPro" id="IPR029071">
    <property type="entry name" value="Ubiquitin-like_domsf"/>
</dbReference>
<protein>
    <recommendedName>
        <fullName evidence="6">CAP-Gly domain-containing protein</fullName>
    </recommendedName>
</protein>
<evidence type="ECO:0000256" key="2">
    <source>
        <dbReference type="ARBA" id="ARBA00022490"/>
    </source>
</evidence>
<gene>
    <name evidence="7 9" type="ORF">P152DRAFT_384242</name>
</gene>
<dbReference type="InterPro" id="IPR036859">
    <property type="entry name" value="CAP-Gly_dom_sf"/>
</dbReference>
<dbReference type="PANTHER" id="PTHR18916:SF85">
    <property type="entry name" value="TUBULIN-FOLDING COFACTOR B"/>
    <property type="match status" value="1"/>
</dbReference>
<feature type="non-terminal residue" evidence="7">
    <location>
        <position position="246"/>
    </location>
</feature>
<reference evidence="9" key="3">
    <citation type="submission" date="2025-04" db="UniProtKB">
        <authorList>
            <consortium name="RefSeq"/>
        </authorList>
    </citation>
    <scope>IDENTIFICATION</scope>
    <source>
        <strain evidence="9">CBS 781.70</strain>
    </source>
</reference>
<dbReference type="GO" id="GO:0031122">
    <property type="term" value="P:cytoplasmic microtubule organization"/>
    <property type="evidence" value="ECO:0007669"/>
    <property type="project" value="TreeGrafter"/>
</dbReference>
<dbReference type="GO" id="GO:0043014">
    <property type="term" value="F:alpha-tubulin binding"/>
    <property type="evidence" value="ECO:0007669"/>
    <property type="project" value="InterPro"/>
</dbReference>
<dbReference type="EMBL" id="ML975163">
    <property type="protein sequence ID" value="KAF1811051.1"/>
    <property type="molecule type" value="Genomic_DNA"/>
</dbReference>
<dbReference type="GO" id="GO:0035371">
    <property type="term" value="C:microtubule plus-end"/>
    <property type="evidence" value="ECO:0007669"/>
    <property type="project" value="TreeGrafter"/>
</dbReference>
<keyword evidence="8" id="KW-1185">Reference proteome</keyword>
<feature type="domain" description="CAP-Gly" evidence="6">
    <location>
        <begin position="190"/>
        <end position="223"/>
    </location>
</feature>
<dbReference type="Pfam" id="PF01302">
    <property type="entry name" value="CAP_GLY"/>
    <property type="match status" value="1"/>
</dbReference>
<comment type="similarity">
    <text evidence="4">Belongs to the TBCB family.</text>
</comment>
<keyword evidence="3" id="KW-0143">Chaperone</keyword>
<accession>A0A6G1FZD6</accession>
<dbReference type="Pfam" id="PF14560">
    <property type="entry name" value="Ubiquitin_2"/>
    <property type="match status" value="1"/>
</dbReference>
<evidence type="ECO:0000259" key="6">
    <source>
        <dbReference type="PROSITE" id="PS50245"/>
    </source>
</evidence>
<dbReference type="PANTHER" id="PTHR18916">
    <property type="entry name" value="DYNACTIN 1-RELATED MICROTUBULE-BINDING"/>
    <property type="match status" value="1"/>
</dbReference>
<dbReference type="InterPro" id="IPR000626">
    <property type="entry name" value="Ubiquitin-like_dom"/>
</dbReference>
<dbReference type="InterPro" id="IPR000938">
    <property type="entry name" value="CAP-Gly_domain"/>
</dbReference>